<accession>A0A2M9BZ17</accession>
<protein>
    <submittedName>
        <fullName evidence="2">Uncharacterized protein</fullName>
    </submittedName>
</protein>
<comment type="caution">
    <text evidence="2">The sequence shown here is derived from an EMBL/GenBank/DDBJ whole genome shotgun (WGS) entry which is preliminary data.</text>
</comment>
<proteinExistence type="predicted"/>
<keyword evidence="1" id="KW-1133">Transmembrane helix</keyword>
<dbReference type="EMBL" id="PGFB01000002">
    <property type="protein sequence ID" value="PJJ63322.1"/>
    <property type="molecule type" value="Genomic_DNA"/>
</dbReference>
<evidence type="ECO:0000313" key="2">
    <source>
        <dbReference type="EMBL" id="PJJ63322.1"/>
    </source>
</evidence>
<dbReference type="AlphaFoldDB" id="A0A2M9BZ17"/>
<sequence length="152" mass="16147">MREARLRSAAFWSLVVITLFNALSAIGGGIGILVTDGLGMPDSFLEGGPFSTFVWPGVILLVVIGGSQALAGGLLLARRDSALLWSAVAGFGMVIWIFVETGMIRGISVLQILYFVTGALQLALVFALLGIVGWLPRDVLPGVRGGHELRRR</sequence>
<keyword evidence="3" id="KW-1185">Reference proteome</keyword>
<feature type="transmembrane region" description="Helical" evidence="1">
    <location>
        <begin position="111"/>
        <end position="135"/>
    </location>
</feature>
<evidence type="ECO:0000256" key="1">
    <source>
        <dbReference type="SAM" id="Phobius"/>
    </source>
</evidence>
<gene>
    <name evidence="2" type="ORF">CLV54_0986</name>
</gene>
<dbReference type="Proteomes" id="UP000230161">
    <property type="component" value="Unassembled WGS sequence"/>
</dbReference>
<dbReference type="OrthoDB" id="4481055at2"/>
<reference evidence="2 3" key="1">
    <citation type="submission" date="2017-11" db="EMBL/GenBank/DDBJ databases">
        <title>Genomic Encyclopedia of Archaeal and Bacterial Type Strains, Phase II (KMG-II): From Individual Species to Whole Genera.</title>
        <authorList>
            <person name="Goeker M."/>
        </authorList>
    </citation>
    <scope>NUCLEOTIDE SEQUENCE [LARGE SCALE GENOMIC DNA]</scope>
    <source>
        <strain evidence="2 3">DSM 25625</strain>
    </source>
</reference>
<organism evidence="2 3">
    <name type="scientific">Compostimonas suwonensis</name>
    <dbReference type="NCBI Taxonomy" id="1048394"/>
    <lineage>
        <taxon>Bacteria</taxon>
        <taxon>Bacillati</taxon>
        <taxon>Actinomycetota</taxon>
        <taxon>Actinomycetes</taxon>
        <taxon>Micrococcales</taxon>
        <taxon>Microbacteriaceae</taxon>
        <taxon>Compostimonas</taxon>
    </lineage>
</organism>
<evidence type="ECO:0000313" key="3">
    <source>
        <dbReference type="Proteomes" id="UP000230161"/>
    </source>
</evidence>
<keyword evidence="1" id="KW-0472">Membrane</keyword>
<name>A0A2M9BZ17_9MICO</name>
<feature type="transmembrane region" description="Helical" evidence="1">
    <location>
        <begin position="82"/>
        <end position="99"/>
    </location>
</feature>
<feature type="transmembrane region" description="Helical" evidence="1">
    <location>
        <begin position="12"/>
        <end position="33"/>
    </location>
</feature>
<keyword evidence="1" id="KW-0812">Transmembrane</keyword>
<feature type="transmembrane region" description="Helical" evidence="1">
    <location>
        <begin position="53"/>
        <end position="75"/>
    </location>
</feature>
<dbReference type="RefSeq" id="WP_100343842.1">
    <property type="nucleotide sequence ID" value="NZ_PGFB01000002.1"/>
</dbReference>